<sequence length="185" mass="20405">MVNPAPAADGEEGEWLRDMRFALAFAPAAHRPALEALLRYDRRLLEIAPKPEEPHVPMIRLAWWRDTLSRLAEQPVSGEPLLERIDLCVPDSAYPALGTLAEAHMDRVEEGDEETRLPALFTAAAAITGSETSYEGQGRVPKPIRPIGAAVRAGQLARKSPTRRQLAMMRHILTGHLPTEKGDAH</sequence>
<dbReference type="InterPro" id="IPR008949">
    <property type="entry name" value="Isoprenoid_synthase_dom_sf"/>
</dbReference>
<comment type="caution">
    <text evidence="1">The sequence shown here is derived from an EMBL/GenBank/DDBJ whole genome shotgun (WGS) entry which is preliminary data.</text>
</comment>
<accession>A0A219B765</accession>
<organism evidence="1 2">
    <name type="scientific">Pacificimonas flava</name>
    <dbReference type="NCBI Taxonomy" id="1234595"/>
    <lineage>
        <taxon>Bacteria</taxon>
        <taxon>Pseudomonadati</taxon>
        <taxon>Pseudomonadota</taxon>
        <taxon>Alphaproteobacteria</taxon>
        <taxon>Sphingomonadales</taxon>
        <taxon>Sphingosinicellaceae</taxon>
        <taxon>Pacificimonas</taxon>
    </lineage>
</organism>
<name>A0A219B765_9SPHN</name>
<evidence type="ECO:0000313" key="2">
    <source>
        <dbReference type="Proteomes" id="UP000198462"/>
    </source>
</evidence>
<dbReference type="AlphaFoldDB" id="A0A219B765"/>
<dbReference type="EMBL" id="NFZT01000001">
    <property type="protein sequence ID" value="OWV34205.1"/>
    <property type="molecule type" value="Genomic_DNA"/>
</dbReference>
<dbReference type="RefSeq" id="WP_088712905.1">
    <property type="nucleotide sequence ID" value="NZ_NFZT01000001.1"/>
</dbReference>
<evidence type="ECO:0008006" key="3">
    <source>
        <dbReference type="Google" id="ProtNLM"/>
    </source>
</evidence>
<evidence type="ECO:0000313" key="1">
    <source>
        <dbReference type="EMBL" id="OWV34205.1"/>
    </source>
</evidence>
<dbReference type="OrthoDB" id="9814909at2"/>
<keyword evidence="2" id="KW-1185">Reference proteome</keyword>
<reference evidence="2" key="1">
    <citation type="submission" date="2017-05" db="EMBL/GenBank/DDBJ databases">
        <authorList>
            <person name="Lin X."/>
        </authorList>
    </citation>
    <scope>NUCLEOTIDE SEQUENCE [LARGE SCALE GENOMIC DNA]</scope>
    <source>
        <strain evidence="2">JLT2012</strain>
    </source>
</reference>
<dbReference type="SUPFAM" id="SSF48576">
    <property type="entry name" value="Terpenoid synthases"/>
    <property type="match status" value="1"/>
</dbReference>
<dbReference type="Proteomes" id="UP000198462">
    <property type="component" value="Unassembled WGS sequence"/>
</dbReference>
<proteinExistence type="predicted"/>
<gene>
    <name evidence="1" type="ORF">B5C34_12555</name>
</gene>
<protein>
    <recommendedName>
        <fullName evidence="3">Phytoene synthase</fullName>
    </recommendedName>
</protein>